<dbReference type="Proteomes" id="UP000184604">
    <property type="component" value="Chromosome"/>
</dbReference>
<accession>A0A1L5FCV6</accession>
<sequence>MDVLNFEEQLDEKTKKIISDMEKEIESKDKEIKDLKNQLEYLKNQVLNKNKKIFGKSSEQADANQLSIFNESEQYYDAKAEEPTMEEITYKRKKTSSYVGKKDNLANLKRVVIEHKLDENEAVCDKCGEKLVVIGSKSKEILKFKPAELYI</sequence>
<protein>
    <recommendedName>
        <fullName evidence="2">Transposase TnpC homeodomain domain-containing protein</fullName>
    </recommendedName>
</protein>
<organism evidence="3 4">
    <name type="scientific">Clostridium kluyveri</name>
    <dbReference type="NCBI Taxonomy" id="1534"/>
    <lineage>
        <taxon>Bacteria</taxon>
        <taxon>Bacillati</taxon>
        <taxon>Bacillota</taxon>
        <taxon>Clostridia</taxon>
        <taxon>Eubacteriales</taxon>
        <taxon>Clostridiaceae</taxon>
        <taxon>Clostridium</taxon>
    </lineage>
</organism>
<reference evidence="3 4" key="1">
    <citation type="submission" date="2016-12" db="EMBL/GenBank/DDBJ databases">
        <title>Complete genome sequence of Clostridium kluyveri JZZ isolated from the pit mud of a Chinese flavor liquor-making factory.</title>
        <authorList>
            <person name="Wang Y."/>
        </authorList>
    </citation>
    <scope>NUCLEOTIDE SEQUENCE [LARGE SCALE GENOMIC DNA]</scope>
    <source>
        <strain evidence="3 4">JZZ</strain>
    </source>
</reference>
<feature type="coiled-coil region" evidence="1">
    <location>
        <begin position="18"/>
        <end position="52"/>
    </location>
</feature>
<name>A0A1L5FCV6_CLOKL</name>
<proteinExistence type="predicted"/>
<dbReference type="RefSeq" id="WP_073540366.1">
    <property type="nucleotide sequence ID" value="NZ_CP018335.1"/>
</dbReference>
<dbReference type="InterPro" id="IPR024463">
    <property type="entry name" value="Transposase_TnpC_homeodom"/>
</dbReference>
<dbReference type="EMBL" id="CP018335">
    <property type="protein sequence ID" value="APM40807.1"/>
    <property type="molecule type" value="Genomic_DNA"/>
</dbReference>
<feature type="domain" description="Transposase TnpC homeodomain" evidence="2">
    <location>
        <begin position="42"/>
        <end position="113"/>
    </location>
</feature>
<dbReference type="AlphaFoldDB" id="A0A1L5FCV6"/>
<evidence type="ECO:0000256" key="1">
    <source>
        <dbReference type="SAM" id="Coils"/>
    </source>
</evidence>
<keyword evidence="1" id="KW-0175">Coiled coil</keyword>
<dbReference type="OrthoDB" id="9760067at2"/>
<evidence type="ECO:0000259" key="2">
    <source>
        <dbReference type="Pfam" id="PF13007"/>
    </source>
</evidence>
<evidence type="ECO:0000313" key="4">
    <source>
        <dbReference type="Proteomes" id="UP000184604"/>
    </source>
</evidence>
<dbReference type="Pfam" id="PF13007">
    <property type="entry name" value="LZ_Tnp_IS66"/>
    <property type="match status" value="1"/>
</dbReference>
<gene>
    <name evidence="3" type="ORF">BS101_19880</name>
</gene>
<evidence type="ECO:0000313" key="3">
    <source>
        <dbReference type="EMBL" id="APM40807.1"/>
    </source>
</evidence>